<name>A0AAI8YHC5_9PEZI</name>
<dbReference type="PANTHER" id="PTHR46300:SF2">
    <property type="entry name" value="CYTOCHROME P450 MONOOXYGENASE ALNH-RELATED"/>
    <property type="match status" value="1"/>
</dbReference>
<protein>
    <submittedName>
        <fullName evidence="7">Uu.00g121930.m01.CDS01</fullName>
    </submittedName>
</protein>
<keyword evidence="4" id="KW-0408">Iron</keyword>
<dbReference type="GO" id="GO:0005506">
    <property type="term" value="F:iron ion binding"/>
    <property type="evidence" value="ECO:0007669"/>
    <property type="project" value="InterPro"/>
</dbReference>
<dbReference type="InterPro" id="IPR001128">
    <property type="entry name" value="Cyt_P450"/>
</dbReference>
<keyword evidence="6" id="KW-1133">Transmembrane helix</keyword>
<dbReference type="InterPro" id="IPR050364">
    <property type="entry name" value="Cytochrome_P450_fung"/>
</dbReference>
<dbReference type="EMBL" id="CAUWAG010000007">
    <property type="protein sequence ID" value="CAJ2504799.1"/>
    <property type="molecule type" value="Genomic_DNA"/>
</dbReference>
<dbReference type="AlphaFoldDB" id="A0AAI8YHC5"/>
<gene>
    <name evidence="7" type="ORF">KHLLAP_LOCUS5267</name>
</gene>
<keyword evidence="6" id="KW-0812">Transmembrane</keyword>
<dbReference type="InterPro" id="IPR036396">
    <property type="entry name" value="Cyt_P450_sf"/>
</dbReference>
<evidence type="ECO:0000256" key="5">
    <source>
        <dbReference type="ARBA" id="ARBA00023033"/>
    </source>
</evidence>
<organism evidence="7 8">
    <name type="scientific">Anthostomella pinea</name>
    <dbReference type="NCBI Taxonomy" id="933095"/>
    <lineage>
        <taxon>Eukaryota</taxon>
        <taxon>Fungi</taxon>
        <taxon>Dikarya</taxon>
        <taxon>Ascomycota</taxon>
        <taxon>Pezizomycotina</taxon>
        <taxon>Sordariomycetes</taxon>
        <taxon>Xylariomycetidae</taxon>
        <taxon>Xylariales</taxon>
        <taxon>Xylariaceae</taxon>
        <taxon>Anthostomella</taxon>
    </lineage>
</organism>
<reference evidence="7" key="1">
    <citation type="submission" date="2023-10" db="EMBL/GenBank/DDBJ databases">
        <authorList>
            <person name="Hackl T."/>
        </authorList>
    </citation>
    <scope>NUCLEOTIDE SEQUENCE</scope>
</reference>
<dbReference type="PANTHER" id="PTHR46300">
    <property type="entry name" value="P450, PUTATIVE (EUROFUNG)-RELATED-RELATED"/>
    <property type="match status" value="1"/>
</dbReference>
<dbReference type="GO" id="GO:0016705">
    <property type="term" value="F:oxidoreductase activity, acting on paired donors, with incorporation or reduction of molecular oxygen"/>
    <property type="evidence" value="ECO:0007669"/>
    <property type="project" value="InterPro"/>
</dbReference>
<proteinExistence type="inferred from homology"/>
<keyword evidence="8" id="KW-1185">Reference proteome</keyword>
<evidence type="ECO:0000256" key="4">
    <source>
        <dbReference type="ARBA" id="ARBA00023004"/>
    </source>
</evidence>
<dbReference type="Pfam" id="PF00067">
    <property type="entry name" value="p450"/>
    <property type="match status" value="1"/>
</dbReference>
<dbReference type="Proteomes" id="UP001295740">
    <property type="component" value="Unassembled WGS sequence"/>
</dbReference>
<evidence type="ECO:0000256" key="6">
    <source>
        <dbReference type="SAM" id="Phobius"/>
    </source>
</evidence>
<keyword evidence="2" id="KW-0479">Metal-binding</keyword>
<comment type="caution">
    <text evidence="7">The sequence shown here is derived from an EMBL/GenBank/DDBJ whole genome shotgun (WGS) entry which is preliminary data.</text>
</comment>
<evidence type="ECO:0000313" key="7">
    <source>
        <dbReference type="EMBL" id="CAJ2504799.1"/>
    </source>
</evidence>
<evidence type="ECO:0000313" key="8">
    <source>
        <dbReference type="Proteomes" id="UP001295740"/>
    </source>
</evidence>
<keyword evidence="5" id="KW-0503">Monooxygenase</keyword>
<dbReference type="GO" id="GO:0004497">
    <property type="term" value="F:monooxygenase activity"/>
    <property type="evidence" value="ECO:0007669"/>
    <property type="project" value="UniProtKB-KW"/>
</dbReference>
<dbReference type="SUPFAM" id="SSF48264">
    <property type="entry name" value="Cytochrome P450"/>
    <property type="match status" value="1"/>
</dbReference>
<dbReference type="GO" id="GO:0020037">
    <property type="term" value="F:heme binding"/>
    <property type="evidence" value="ECO:0007669"/>
    <property type="project" value="InterPro"/>
</dbReference>
<evidence type="ECO:0000256" key="3">
    <source>
        <dbReference type="ARBA" id="ARBA00023002"/>
    </source>
</evidence>
<feature type="transmembrane region" description="Helical" evidence="6">
    <location>
        <begin position="6"/>
        <end position="24"/>
    </location>
</feature>
<comment type="similarity">
    <text evidence="1">Belongs to the cytochrome P450 family.</text>
</comment>
<sequence length="250" mass="28312">MASSAFIIISILAVTLPPLFYRVVRWLLTTRRPANFPPGPPTRLGYGKFHQIPKTYSFVKVHEWTKDYDPMTGLKVGTQNVVLLNDARLIHEFLVRRATAVHARPEVYIGQEHMLSGLWRAYSLFSPAHQSEMLRRLAKEYLLGSGLPRLSPMQKASGTRLLSNLLDSSDDEGHILNWILSTPVSFVAGVALEELDENWIQQYYGAQRLMLELIDPDQNLDLSQINPNKPLNQANRLDLVVTLPPAKFQA</sequence>
<evidence type="ECO:0000256" key="2">
    <source>
        <dbReference type="ARBA" id="ARBA00022723"/>
    </source>
</evidence>
<keyword evidence="3" id="KW-0560">Oxidoreductase</keyword>
<evidence type="ECO:0000256" key="1">
    <source>
        <dbReference type="ARBA" id="ARBA00010617"/>
    </source>
</evidence>
<accession>A0AAI8YHC5</accession>
<dbReference type="Gene3D" id="1.10.630.10">
    <property type="entry name" value="Cytochrome P450"/>
    <property type="match status" value="1"/>
</dbReference>
<keyword evidence="6" id="KW-0472">Membrane</keyword>